<feature type="region of interest" description="Disordered" evidence="5">
    <location>
        <begin position="421"/>
        <end position="451"/>
    </location>
</feature>
<evidence type="ECO:0000313" key="7">
    <source>
        <dbReference type="EMBL" id="OSY36922.1"/>
    </source>
</evidence>
<evidence type="ECO:0000256" key="4">
    <source>
        <dbReference type="ARBA" id="ARBA00022679"/>
    </source>
</evidence>
<protein>
    <submittedName>
        <fullName evidence="7">Hyaluronan synthase</fullName>
        <ecNumber evidence="7">2.4.1.212</ecNumber>
    </submittedName>
</protein>
<dbReference type="Gene3D" id="3.90.550.10">
    <property type="entry name" value="Spore Coat Polysaccharide Biosynthesis Protein SpsA, Chain A"/>
    <property type="match status" value="1"/>
</dbReference>
<dbReference type="OrthoDB" id="3180470at2"/>
<evidence type="ECO:0000256" key="2">
    <source>
        <dbReference type="ARBA" id="ARBA00006739"/>
    </source>
</evidence>
<comment type="similarity">
    <text evidence="2">Belongs to the glycosyltransferase 2 family.</text>
</comment>
<evidence type="ECO:0000256" key="3">
    <source>
        <dbReference type="ARBA" id="ARBA00022676"/>
    </source>
</evidence>
<dbReference type="PANTHER" id="PTHR43179">
    <property type="entry name" value="RHAMNOSYLTRANSFERASE WBBL"/>
    <property type="match status" value="1"/>
</dbReference>
<name>A0A1Y2MP24_PSEAH</name>
<dbReference type="Proteomes" id="UP000194360">
    <property type="component" value="Unassembled WGS sequence"/>
</dbReference>
<dbReference type="InterPro" id="IPR029044">
    <property type="entry name" value="Nucleotide-diphossugar_trans"/>
</dbReference>
<comment type="pathway">
    <text evidence="1">Cell wall biogenesis; cell wall polysaccharide biosynthesis.</text>
</comment>
<keyword evidence="4 7" id="KW-0808">Transferase</keyword>
<dbReference type="EMBL" id="MIGB01000034">
    <property type="protein sequence ID" value="OSY36922.1"/>
    <property type="molecule type" value="Genomic_DNA"/>
</dbReference>
<dbReference type="STRING" id="2074.BG845_05005"/>
<sequence>MATTPDEPTWVGELDRLAPARDLVVDASFGAARLLVTVGGTPQGQVTVPLRDGRAGAADLDAAVSTLGSPGLVERAPVAADPVTVVIATRNRADSLSRCLAAVLASDHPALSVIVVDNDPDDELTERVVAAADSARVRYVREARRGASVGRNRGLAEARTELVAFTDDDTEVDPGWASRIAGAFAADPELACVSGPVLAARLGSAEERAADVALAWNKGFTARRFSLDDPPVDSPIFPFAPGLFGIGANLAVRAAAARSVGGFDEAMGPGTPTHGGEDCEFLVRMILAGHVLGYVPGAYLWHHHRPDQQALAAQMEGYALGLGSFLTKVALSPQGRAVALRRLPAALARLRHISAREAGAGDAMPETGLAQRGSRFARGGWAYLRKSRAVRHAGGVVPPLLLAERSRTVPGHIRRAAARANAQQAERTAGATVTGMPQPRAASCPRTAQPA</sequence>
<dbReference type="CDD" id="cd00761">
    <property type="entry name" value="Glyco_tranf_GTA_type"/>
    <property type="match status" value="1"/>
</dbReference>
<organism evidence="7 8">
    <name type="scientific">Pseudonocardia autotrophica</name>
    <name type="common">Amycolata autotrophica</name>
    <name type="synonym">Nocardia autotrophica</name>
    <dbReference type="NCBI Taxonomy" id="2074"/>
    <lineage>
        <taxon>Bacteria</taxon>
        <taxon>Bacillati</taxon>
        <taxon>Actinomycetota</taxon>
        <taxon>Actinomycetes</taxon>
        <taxon>Pseudonocardiales</taxon>
        <taxon>Pseudonocardiaceae</taxon>
        <taxon>Pseudonocardia</taxon>
    </lineage>
</organism>
<accession>A0A1Y2MP24</accession>
<dbReference type="PANTHER" id="PTHR43179:SF12">
    <property type="entry name" value="GALACTOFURANOSYLTRANSFERASE GLFT2"/>
    <property type="match status" value="1"/>
</dbReference>
<evidence type="ECO:0000256" key="1">
    <source>
        <dbReference type="ARBA" id="ARBA00004776"/>
    </source>
</evidence>
<gene>
    <name evidence="7" type="primary">hyaD_1</name>
    <name evidence="7" type="ORF">BG845_05005</name>
</gene>
<dbReference type="InterPro" id="IPR001173">
    <property type="entry name" value="Glyco_trans_2-like"/>
</dbReference>
<reference evidence="7 8" key="1">
    <citation type="submission" date="2016-09" db="EMBL/GenBank/DDBJ databases">
        <title>Pseudonocardia autotrophica DSM535, a candidate organism with high potential of specific P450 cytochromes.</title>
        <authorList>
            <person name="Grumaz C."/>
            <person name="Vainshtein Y."/>
            <person name="Kirstahler P."/>
            <person name="Sohn K."/>
        </authorList>
    </citation>
    <scope>NUCLEOTIDE SEQUENCE [LARGE SCALE GENOMIC DNA]</scope>
    <source>
        <strain evidence="7 8">DSM 535</strain>
    </source>
</reference>
<proteinExistence type="inferred from homology"/>
<dbReference type="EC" id="2.4.1.212" evidence="7"/>
<dbReference type="RefSeq" id="WP_085915164.1">
    <property type="nucleotide sequence ID" value="NZ_AP018920.1"/>
</dbReference>
<dbReference type="Pfam" id="PF00535">
    <property type="entry name" value="Glycos_transf_2"/>
    <property type="match status" value="1"/>
</dbReference>
<keyword evidence="3 7" id="KW-0328">Glycosyltransferase</keyword>
<evidence type="ECO:0000259" key="6">
    <source>
        <dbReference type="Pfam" id="PF00535"/>
    </source>
</evidence>
<dbReference type="GO" id="GO:0050501">
    <property type="term" value="F:hyaluronan synthase activity"/>
    <property type="evidence" value="ECO:0007669"/>
    <property type="project" value="UniProtKB-EC"/>
</dbReference>
<keyword evidence="8" id="KW-1185">Reference proteome</keyword>
<evidence type="ECO:0000313" key="8">
    <source>
        <dbReference type="Proteomes" id="UP000194360"/>
    </source>
</evidence>
<feature type="domain" description="Glycosyltransferase 2-like" evidence="6">
    <location>
        <begin position="84"/>
        <end position="232"/>
    </location>
</feature>
<evidence type="ECO:0000256" key="5">
    <source>
        <dbReference type="SAM" id="MobiDB-lite"/>
    </source>
</evidence>
<dbReference type="SUPFAM" id="SSF53448">
    <property type="entry name" value="Nucleotide-diphospho-sugar transferases"/>
    <property type="match status" value="1"/>
</dbReference>
<dbReference type="AlphaFoldDB" id="A0A1Y2MP24"/>
<comment type="caution">
    <text evidence="7">The sequence shown here is derived from an EMBL/GenBank/DDBJ whole genome shotgun (WGS) entry which is preliminary data.</text>
</comment>